<keyword evidence="1" id="KW-0472">Membrane</keyword>
<evidence type="ECO:0000256" key="1">
    <source>
        <dbReference type="SAM" id="Phobius"/>
    </source>
</evidence>
<evidence type="ECO:0008006" key="4">
    <source>
        <dbReference type="Google" id="ProtNLM"/>
    </source>
</evidence>
<evidence type="ECO:0000313" key="3">
    <source>
        <dbReference type="Proteomes" id="UP000799778"/>
    </source>
</evidence>
<feature type="transmembrane region" description="Helical" evidence="1">
    <location>
        <begin position="267"/>
        <end position="290"/>
    </location>
</feature>
<organism evidence="2 3">
    <name type="scientific">Aaosphaeria arxii CBS 175.79</name>
    <dbReference type="NCBI Taxonomy" id="1450172"/>
    <lineage>
        <taxon>Eukaryota</taxon>
        <taxon>Fungi</taxon>
        <taxon>Dikarya</taxon>
        <taxon>Ascomycota</taxon>
        <taxon>Pezizomycotina</taxon>
        <taxon>Dothideomycetes</taxon>
        <taxon>Pleosporomycetidae</taxon>
        <taxon>Pleosporales</taxon>
        <taxon>Pleosporales incertae sedis</taxon>
        <taxon>Aaosphaeria</taxon>
    </lineage>
</organism>
<evidence type="ECO:0000313" key="2">
    <source>
        <dbReference type="EMBL" id="KAF2011607.1"/>
    </source>
</evidence>
<dbReference type="OrthoDB" id="5371583at2759"/>
<keyword evidence="1" id="KW-1133">Transmembrane helix</keyword>
<dbReference type="PANTHER" id="PTHR42069:SF1">
    <property type="entry name" value="MARVEL DOMAIN-CONTAINING PROTEIN"/>
    <property type="match status" value="1"/>
</dbReference>
<name>A0A6A5XFK6_9PLEO</name>
<keyword evidence="1" id="KW-0812">Transmembrane</keyword>
<keyword evidence="3" id="KW-1185">Reference proteome</keyword>
<dbReference type="GeneID" id="54288697"/>
<feature type="transmembrane region" description="Helical" evidence="1">
    <location>
        <begin position="166"/>
        <end position="191"/>
    </location>
</feature>
<dbReference type="PANTHER" id="PTHR42069">
    <property type="entry name" value="HYPHAL ANASTAMOSIS-8 PROTEIN"/>
    <property type="match status" value="1"/>
</dbReference>
<protein>
    <recommendedName>
        <fullName evidence="4">MARVEL domain-containing protein</fullName>
    </recommendedName>
</protein>
<reference evidence="2" key="1">
    <citation type="journal article" date="2020" name="Stud. Mycol.">
        <title>101 Dothideomycetes genomes: a test case for predicting lifestyles and emergence of pathogens.</title>
        <authorList>
            <person name="Haridas S."/>
            <person name="Albert R."/>
            <person name="Binder M."/>
            <person name="Bloem J."/>
            <person name="Labutti K."/>
            <person name="Salamov A."/>
            <person name="Andreopoulos B."/>
            <person name="Baker S."/>
            <person name="Barry K."/>
            <person name="Bills G."/>
            <person name="Bluhm B."/>
            <person name="Cannon C."/>
            <person name="Castanera R."/>
            <person name="Culley D."/>
            <person name="Daum C."/>
            <person name="Ezra D."/>
            <person name="Gonzalez J."/>
            <person name="Henrissat B."/>
            <person name="Kuo A."/>
            <person name="Liang C."/>
            <person name="Lipzen A."/>
            <person name="Lutzoni F."/>
            <person name="Magnuson J."/>
            <person name="Mondo S."/>
            <person name="Nolan M."/>
            <person name="Ohm R."/>
            <person name="Pangilinan J."/>
            <person name="Park H.-J."/>
            <person name="Ramirez L."/>
            <person name="Alfaro M."/>
            <person name="Sun H."/>
            <person name="Tritt A."/>
            <person name="Yoshinaga Y."/>
            <person name="Zwiers L.-H."/>
            <person name="Turgeon B."/>
            <person name="Goodwin S."/>
            <person name="Spatafora J."/>
            <person name="Crous P."/>
            <person name="Grigoriev I."/>
        </authorList>
    </citation>
    <scope>NUCLEOTIDE SEQUENCE</scope>
    <source>
        <strain evidence="2">CBS 175.79</strain>
    </source>
</reference>
<proteinExistence type="predicted"/>
<dbReference type="AlphaFoldDB" id="A0A6A5XFK6"/>
<dbReference type="Proteomes" id="UP000799778">
    <property type="component" value="Unassembled WGS sequence"/>
</dbReference>
<feature type="transmembrane region" description="Helical" evidence="1">
    <location>
        <begin position="198"/>
        <end position="223"/>
    </location>
</feature>
<gene>
    <name evidence="2" type="ORF">BU24DRAFT_454118</name>
</gene>
<feature type="transmembrane region" description="Helical" evidence="1">
    <location>
        <begin position="109"/>
        <end position="131"/>
    </location>
</feature>
<dbReference type="RefSeq" id="XP_033379946.1">
    <property type="nucleotide sequence ID" value="XM_033531300.1"/>
</dbReference>
<dbReference type="EMBL" id="ML978074">
    <property type="protein sequence ID" value="KAF2011607.1"/>
    <property type="molecule type" value="Genomic_DNA"/>
</dbReference>
<accession>A0A6A5XFK6</accession>
<sequence length="311" mass="34925">MYQSDYTRQQQPFLAPPPPMSALYQGRGYHDQSIAYEPVYPPSSTGNQVTSMSAPYWGQDYRTQSTSHAPLHHSPTSIEDPMFLDDVVDLKIAQKEDKHLKSNIRRLRLISRLIALFLSIATLVPLTMTLIKFLSTKHVFRDIVLPDGTTKHRTAWSKDPKTWPTWTYFLVAAASALINVLTLICYCICGVKEANRTALVSAVVTWGSLVGQLVVWIVAAAMYRAEKSKGGKSNDLWGWTCAPAAKAIQKEFVGVVDFNYYCNVQTASWYTGLIQCAAALFSLVIYIFVLKRQKSKKEVKRMSLVMGVESK</sequence>